<feature type="transmembrane region" description="Helical" evidence="2">
    <location>
        <begin position="309"/>
        <end position="328"/>
    </location>
</feature>
<name>K6X868_9MICO</name>
<comment type="caution">
    <text evidence="3">The sequence shown here is derived from an EMBL/GenBank/DDBJ whole genome shotgun (WGS) entry which is preliminary data.</text>
</comment>
<keyword evidence="2" id="KW-1133">Transmembrane helix</keyword>
<feature type="region of interest" description="Disordered" evidence="1">
    <location>
        <begin position="1"/>
        <end position="20"/>
    </location>
</feature>
<dbReference type="RefSeq" id="WP_006591546.1">
    <property type="nucleotide sequence ID" value="NZ_BAHD01000015.1"/>
</dbReference>
<evidence type="ECO:0000256" key="1">
    <source>
        <dbReference type="SAM" id="MobiDB-lite"/>
    </source>
</evidence>
<organism evidence="3 4">
    <name type="scientific">Kineosphaera limosa NBRC 100340</name>
    <dbReference type="NCBI Taxonomy" id="1184609"/>
    <lineage>
        <taxon>Bacteria</taxon>
        <taxon>Bacillati</taxon>
        <taxon>Actinomycetota</taxon>
        <taxon>Actinomycetes</taxon>
        <taxon>Micrococcales</taxon>
        <taxon>Dermatophilaceae</taxon>
        <taxon>Kineosphaera</taxon>
    </lineage>
</organism>
<feature type="compositionally biased region" description="Low complexity" evidence="1">
    <location>
        <begin position="1"/>
        <end position="13"/>
    </location>
</feature>
<gene>
    <name evidence="3" type="ORF">KILIM_015_00750</name>
</gene>
<dbReference type="Proteomes" id="UP000008366">
    <property type="component" value="Unassembled WGS sequence"/>
</dbReference>
<feature type="transmembrane region" description="Helical" evidence="2">
    <location>
        <begin position="253"/>
        <end position="275"/>
    </location>
</feature>
<keyword evidence="4" id="KW-1185">Reference proteome</keyword>
<reference evidence="3 4" key="1">
    <citation type="submission" date="2012-08" db="EMBL/GenBank/DDBJ databases">
        <title>Whole genome shotgun sequence of Kineosphaera limosa NBRC 100340.</title>
        <authorList>
            <person name="Yoshida I."/>
            <person name="Isaki S."/>
            <person name="Hosoyama A."/>
            <person name="Tsuchikane K."/>
            <person name="Katsumata H."/>
            <person name="Ando Y."/>
            <person name="Ohji S."/>
            <person name="Hamada M."/>
            <person name="Tamura T."/>
            <person name="Yamazoe A."/>
            <person name="Yamazaki S."/>
            <person name="Fujita N."/>
        </authorList>
    </citation>
    <scope>NUCLEOTIDE SEQUENCE [LARGE SCALE GENOMIC DNA]</scope>
    <source>
        <strain evidence="3 4">NBRC 100340</strain>
    </source>
</reference>
<feature type="transmembrane region" description="Helical" evidence="2">
    <location>
        <begin position="27"/>
        <end position="50"/>
    </location>
</feature>
<dbReference type="AlphaFoldDB" id="K6X868"/>
<feature type="transmembrane region" description="Helical" evidence="2">
    <location>
        <begin position="221"/>
        <end position="246"/>
    </location>
</feature>
<proteinExistence type="predicted"/>
<feature type="transmembrane region" description="Helical" evidence="2">
    <location>
        <begin position="195"/>
        <end position="215"/>
    </location>
</feature>
<keyword evidence="2" id="KW-0472">Membrane</keyword>
<dbReference type="STRING" id="1184609.KILIM_015_00750"/>
<sequence>MTTSTTSPPAAASDAQPQHERTHARTLAALILGIPSVIALMLLAFAAPALHSGPSNLPLAVSGPPPAVAQLTGMLGQRAPGSFEVTTYDSAEAGAIAIRNREAVGGIAVGPTGVTIQTASGAGAPYAALLKGMGGQLSAAGQHVTYAELAPVPSGDPAGSGLAALGLPLIFGGMATGAALVLAYRGSITARIATLLGVSVVAGLAATAILQFGFGALDGNYLLVSTAVAAGVAAVAATILGLGLLLSGPGIALGAILMLFVANPLSGLATGAAWLPQPWGDIGQYLPLGAAGTAMRSAAYFDGAGATHAWVVLSCWVAAGLLLALAGAGRTNRAAAHAG</sequence>
<evidence type="ECO:0000256" key="2">
    <source>
        <dbReference type="SAM" id="Phobius"/>
    </source>
</evidence>
<feature type="transmembrane region" description="Helical" evidence="2">
    <location>
        <begin position="162"/>
        <end position="183"/>
    </location>
</feature>
<evidence type="ECO:0000313" key="4">
    <source>
        <dbReference type="Proteomes" id="UP000008366"/>
    </source>
</evidence>
<accession>K6X868</accession>
<dbReference type="eggNOG" id="COG0842">
    <property type="taxonomic scope" value="Bacteria"/>
</dbReference>
<dbReference type="EMBL" id="BAHD01000015">
    <property type="protein sequence ID" value="GAB95014.1"/>
    <property type="molecule type" value="Genomic_DNA"/>
</dbReference>
<evidence type="ECO:0000313" key="3">
    <source>
        <dbReference type="EMBL" id="GAB95014.1"/>
    </source>
</evidence>
<keyword evidence="2" id="KW-0812">Transmembrane</keyword>
<protein>
    <submittedName>
        <fullName evidence="3">Uncharacterized protein</fullName>
    </submittedName>
</protein>